<protein>
    <recommendedName>
        <fullName evidence="1">Plasmid replication protein RepL domain-containing protein</fullName>
    </recommendedName>
</protein>
<evidence type="ECO:0000259" key="1">
    <source>
        <dbReference type="Pfam" id="PF05732"/>
    </source>
</evidence>
<feature type="domain" description="Plasmid replication protein RepL" evidence="1">
    <location>
        <begin position="23"/>
        <end position="154"/>
    </location>
</feature>
<dbReference type="Pfam" id="PF05732">
    <property type="entry name" value="RepL"/>
    <property type="match status" value="1"/>
</dbReference>
<keyword evidence="2" id="KW-0614">Plasmid</keyword>
<sequence length="189" mass="21558">MADKRKMKLFNEKDNSLIDTEMDEWVNTRTGEQRVMQNVEKVYYGQRQFWKLYMQDFLAVLGIFESKQLEVVCYIMENTDPSTNLFIGTMANIAKEIGVSPTTVNNAIQRLKGANFMVVTETPSVYRVNPDIMVKGSEAKKRGLVITYTEDKNRALPEDSDVERAELAREAGESEKEVIIVEAEVSGEE</sequence>
<accession>A0A0H5QR03</accession>
<evidence type="ECO:0000313" key="2">
    <source>
        <dbReference type="EMBL" id="CRY98092.1"/>
    </source>
</evidence>
<organism evidence="2">
    <name type="scientific">uncultured prokaryote</name>
    <dbReference type="NCBI Taxonomy" id="198431"/>
    <lineage>
        <taxon>unclassified sequences</taxon>
        <taxon>environmental samples</taxon>
    </lineage>
</organism>
<dbReference type="GO" id="GO:0006276">
    <property type="term" value="P:plasmid maintenance"/>
    <property type="evidence" value="ECO:0007669"/>
    <property type="project" value="InterPro"/>
</dbReference>
<geneLocation type="plasmid" evidence="2">
    <name>pRGRH1836</name>
</geneLocation>
<name>A0A0H5QR03_9ZZZZ</name>
<dbReference type="EMBL" id="LN854333">
    <property type="protein sequence ID" value="CRY98092.1"/>
    <property type="molecule type" value="Genomic_DNA"/>
</dbReference>
<reference evidence="2" key="2">
    <citation type="submission" date="2015-07" db="EMBL/GenBank/DDBJ databases">
        <title>Plasmids, circular viruses and viroids from rat gut.</title>
        <authorList>
            <person name="Jorgensen T.J."/>
            <person name="Hansen M.A."/>
            <person name="Xu Z."/>
            <person name="Tabak M.A."/>
            <person name="Sorensen S.J."/>
            <person name="Hansen L.H."/>
        </authorList>
    </citation>
    <scope>NUCLEOTIDE SEQUENCE</scope>
    <source>
        <plasmid evidence="2">pRGRH1836</plasmid>
    </source>
</reference>
<dbReference type="InterPro" id="IPR008813">
    <property type="entry name" value="Plasmid_replication_RepL"/>
</dbReference>
<dbReference type="GO" id="GO:0006260">
    <property type="term" value="P:DNA replication"/>
    <property type="evidence" value="ECO:0007669"/>
    <property type="project" value="InterPro"/>
</dbReference>
<reference evidence="2" key="1">
    <citation type="submission" date="2015-06" db="EMBL/GenBank/DDBJ databases">
        <authorList>
            <person name="Joergensen T."/>
        </authorList>
    </citation>
    <scope>NUCLEOTIDE SEQUENCE</scope>
    <source>
        <plasmid evidence="2">pRGRH1836</plasmid>
    </source>
</reference>
<proteinExistence type="predicted"/>
<dbReference type="AlphaFoldDB" id="A0A0H5QR03"/>